<evidence type="ECO:0000313" key="2">
    <source>
        <dbReference type="EMBL" id="KAI1879691.1"/>
    </source>
</evidence>
<feature type="compositionally biased region" description="Basic residues" evidence="1">
    <location>
        <begin position="146"/>
        <end position="160"/>
    </location>
</feature>
<feature type="compositionally biased region" description="Polar residues" evidence="1">
    <location>
        <begin position="343"/>
        <end position="354"/>
    </location>
</feature>
<evidence type="ECO:0000313" key="3">
    <source>
        <dbReference type="Proteomes" id="UP000829685"/>
    </source>
</evidence>
<feature type="region of interest" description="Disordered" evidence="1">
    <location>
        <begin position="289"/>
        <end position="402"/>
    </location>
</feature>
<feature type="region of interest" description="Disordered" evidence="1">
    <location>
        <begin position="137"/>
        <end position="177"/>
    </location>
</feature>
<organism evidence="2 3">
    <name type="scientific">Neoarthrinium moseri</name>
    <dbReference type="NCBI Taxonomy" id="1658444"/>
    <lineage>
        <taxon>Eukaryota</taxon>
        <taxon>Fungi</taxon>
        <taxon>Dikarya</taxon>
        <taxon>Ascomycota</taxon>
        <taxon>Pezizomycotina</taxon>
        <taxon>Sordariomycetes</taxon>
        <taxon>Xylariomycetidae</taxon>
        <taxon>Amphisphaeriales</taxon>
        <taxon>Apiosporaceae</taxon>
        <taxon>Neoarthrinium</taxon>
    </lineage>
</organism>
<evidence type="ECO:0000256" key="1">
    <source>
        <dbReference type="SAM" id="MobiDB-lite"/>
    </source>
</evidence>
<accession>A0A9P9WUW1</accession>
<feature type="region of interest" description="Disordered" evidence="1">
    <location>
        <begin position="455"/>
        <end position="505"/>
    </location>
</feature>
<feature type="compositionally biased region" description="Polar residues" evidence="1">
    <location>
        <begin position="306"/>
        <end position="317"/>
    </location>
</feature>
<name>A0A9P9WUW1_9PEZI</name>
<dbReference type="AlphaFoldDB" id="A0A9P9WUW1"/>
<feature type="compositionally biased region" description="Basic and acidic residues" evidence="1">
    <location>
        <begin position="484"/>
        <end position="493"/>
    </location>
</feature>
<dbReference type="Proteomes" id="UP000829685">
    <property type="component" value="Unassembled WGS sequence"/>
</dbReference>
<comment type="caution">
    <text evidence="2">The sequence shown here is derived from an EMBL/GenBank/DDBJ whole genome shotgun (WGS) entry which is preliminary data.</text>
</comment>
<sequence length="524" mass="57419">MQTYSLAHSATISLPDRHVFWAVCGEVIYRGAECVSLGWCFWHRACYGCLFCGSRRIAKGAHVEDVYRDNDGGNDAPHTTPGAYTGDAVRGLDNAKAKEILDIPLCANCVVETEADDNGTVVQKALRRIDKADGGLSRDRWGKKDRATHHYGHSGVHRTTGKISRISGGSPSERLSHPWRITADGVGDDSTDDTSGYCMVPLDSTIYVSIHDPVGRPAFKPSPTKPIPQWIQPPWMKQLPSQHQPSRAVDPRPTSILDDHFQDVTSASAILGSASVHSTACPTTTFHTLRHGVSPNSRMERAETFVHSSRSPTPTENDTVHNIPRGASISFVTAEPLKRPSSRAVNQSQISRINSPEPSRGPGSPPHISSGYQDQGIDDVSQRNSSRHHRHRPPSPIMSALSHIKGKIRRTPPSQSNEYLELYQPAQSTSGKTKTATASIAVAGRGRVRRIGNWRQTREAEADTTKTNQSSVDLVQRLDRRHGGHLESSHVEGRSSPQTGYLKRSTAQTDLWKLFGRSAGDSQK</sequence>
<protein>
    <submittedName>
        <fullName evidence="2">Uncharacterized protein</fullName>
    </submittedName>
</protein>
<feature type="compositionally biased region" description="Polar residues" evidence="1">
    <location>
        <begin position="495"/>
        <end position="505"/>
    </location>
</feature>
<proteinExistence type="predicted"/>
<gene>
    <name evidence="2" type="ORF">JX265_002645</name>
</gene>
<dbReference type="EMBL" id="JAFIMR010000004">
    <property type="protein sequence ID" value="KAI1879691.1"/>
    <property type="molecule type" value="Genomic_DNA"/>
</dbReference>
<keyword evidence="3" id="KW-1185">Reference proteome</keyword>
<reference evidence="2" key="1">
    <citation type="submission" date="2021-03" db="EMBL/GenBank/DDBJ databases">
        <title>Revisited historic fungal species revealed as producer of novel bioactive compounds through whole genome sequencing and comparative genomics.</title>
        <authorList>
            <person name="Vignolle G.A."/>
            <person name="Hochenegger N."/>
            <person name="Mach R.L."/>
            <person name="Mach-Aigner A.R."/>
            <person name="Javad Rahimi M."/>
            <person name="Salim K.A."/>
            <person name="Chan C.M."/>
            <person name="Lim L.B.L."/>
            <person name="Cai F."/>
            <person name="Druzhinina I.S."/>
            <person name="U'Ren J.M."/>
            <person name="Derntl C."/>
        </authorList>
    </citation>
    <scope>NUCLEOTIDE SEQUENCE</scope>
    <source>
        <strain evidence="2">TUCIM 5799</strain>
    </source>
</reference>